<organism evidence="4 5">
    <name type="scientific">Reticulomyxa filosa</name>
    <dbReference type="NCBI Taxonomy" id="46433"/>
    <lineage>
        <taxon>Eukaryota</taxon>
        <taxon>Sar</taxon>
        <taxon>Rhizaria</taxon>
        <taxon>Retaria</taxon>
        <taxon>Foraminifera</taxon>
        <taxon>Monothalamids</taxon>
        <taxon>Reticulomyxidae</taxon>
        <taxon>Reticulomyxa</taxon>
    </lineage>
</organism>
<sequence>MTGNENPDAPDVDTLDFHPAIQNQYILSWRVIETMPPHLVNPDSYNLIMADHCLICYTPFKEFGYQTISCCGHDNICAKCALRERWFAENKNSPIVCPLCKEPWETIAFVRAGSAVTWDTIFDHPVEFDSEIDVFFEDLQTLWHFSHIRSFHCPVCDNRAKHSDYSKRYGTAKKLLQHMRESHESQVLCGVCLQHAHLFIGEQRIFNIRELKDHMKYGSPARDGFPKTEPHSWCSMCSKQYYNKEYLHLHCQKDHFSCHWCQNSGHVEFFKTREILVCNLSSMFYYMHVHMHIYTYIYVYVCTLIWTCNGFMDNIQEEHFRSDHQLCEHPQCLNARDFVVFNDPLSLQQHQESFHGIKYATTQAKKQAMQIKTSFRYGDEERQRDRADVLIIPLENDMRNRTEEEAHRLQSKWKKEFDEIHRRYFSNHGNFDHRLQEHQAHKRMGLRHIPDACSKSQFQQLSSIYLSSQYLCILYIIIICVHLNRPSSKL</sequence>
<keyword evidence="5" id="KW-1185">Reference proteome</keyword>
<dbReference type="Proteomes" id="UP000023152">
    <property type="component" value="Unassembled WGS sequence"/>
</dbReference>
<evidence type="ECO:0000313" key="4">
    <source>
        <dbReference type="EMBL" id="ETO06394.1"/>
    </source>
</evidence>
<dbReference type="EMBL" id="ASPP01027181">
    <property type="protein sequence ID" value="ETO06394.1"/>
    <property type="molecule type" value="Genomic_DNA"/>
</dbReference>
<dbReference type="SUPFAM" id="SSF57850">
    <property type="entry name" value="RING/U-box"/>
    <property type="match status" value="1"/>
</dbReference>
<dbReference type="OrthoDB" id="3838338at2759"/>
<keyword evidence="2" id="KW-1133">Transmembrane helix</keyword>
<feature type="domain" description="RING-type" evidence="3">
    <location>
        <begin position="53"/>
        <end position="101"/>
    </location>
</feature>
<dbReference type="PROSITE" id="PS00028">
    <property type="entry name" value="ZINC_FINGER_C2H2_1"/>
    <property type="match status" value="1"/>
</dbReference>
<dbReference type="GO" id="GO:0008270">
    <property type="term" value="F:zinc ion binding"/>
    <property type="evidence" value="ECO:0007669"/>
    <property type="project" value="UniProtKB-KW"/>
</dbReference>
<comment type="caution">
    <text evidence="4">The sequence shown here is derived from an EMBL/GenBank/DDBJ whole genome shotgun (WGS) entry which is preliminary data.</text>
</comment>
<dbReference type="GO" id="GO:0016567">
    <property type="term" value="P:protein ubiquitination"/>
    <property type="evidence" value="ECO:0007669"/>
    <property type="project" value="TreeGrafter"/>
</dbReference>
<dbReference type="InterPro" id="IPR013087">
    <property type="entry name" value="Znf_C2H2_type"/>
</dbReference>
<accession>X6LXS9</accession>
<evidence type="ECO:0000259" key="3">
    <source>
        <dbReference type="PROSITE" id="PS50089"/>
    </source>
</evidence>
<dbReference type="PANTHER" id="PTHR22938:SF0">
    <property type="entry name" value="E3 UBIQUITIN-PROTEIN LIGASE ZNF598"/>
    <property type="match status" value="1"/>
</dbReference>
<dbReference type="GO" id="GO:0072344">
    <property type="term" value="P:rescue of stalled ribosome"/>
    <property type="evidence" value="ECO:0007669"/>
    <property type="project" value="InterPro"/>
</dbReference>
<dbReference type="InterPro" id="IPR044288">
    <property type="entry name" value="ZNF598/HEL2"/>
</dbReference>
<proteinExistence type="predicted"/>
<keyword evidence="1" id="KW-0862">Zinc</keyword>
<dbReference type="InterPro" id="IPR001841">
    <property type="entry name" value="Znf_RING"/>
</dbReference>
<evidence type="ECO:0000313" key="5">
    <source>
        <dbReference type="Proteomes" id="UP000023152"/>
    </source>
</evidence>
<keyword evidence="2" id="KW-0472">Membrane</keyword>
<keyword evidence="2" id="KW-0812">Transmembrane</keyword>
<dbReference type="GO" id="GO:0043022">
    <property type="term" value="F:ribosome binding"/>
    <property type="evidence" value="ECO:0007669"/>
    <property type="project" value="TreeGrafter"/>
</dbReference>
<keyword evidence="1" id="KW-0863">Zinc-finger</keyword>
<dbReference type="PROSITE" id="PS50089">
    <property type="entry name" value="ZF_RING_2"/>
    <property type="match status" value="1"/>
</dbReference>
<dbReference type="PANTHER" id="PTHR22938">
    <property type="entry name" value="ZINC FINGER PROTEIN 598"/>
    <property type="match status" value="1"/>
</dbReference>
<keyword evidence="1" id="KW-0479">Metal-binding</keyword>
<evidence type="ECO:0000256" key="1">
    <source>
        <dbReference type="PROSITE-ProRule" id="PRU00175"/>
    </source>
</evidence>
<feature type="transmembrane region" description="Helical" evidence="2">
    <location>
        <begin position="464"/>
        <end position="484"/>
    </location>
</feature>
<dbReference type="SMART" id="SM00355">
    <property type="entry name" value="ZnF_C2H2"/>
    <property type="match status" value="3"/>
</dbReference>
<dbReference type="AlphaFoldDB" id="X6LXS9"/>
<name>X6LXS9_RETFI</name>
<reference evidence="4 5" key="1">
    <citation type="journal article" date="2013" name="Curr. Biol.">
        <title>The Genome of the Foraminiferan Reticulomyxa filosa.</title>
        <authorList>
            <person name="Glockner G."/>
            <person name="Hulsmann N."/>
            <person name="Schleicher M."/>
            <person name="Noegel A.A."/>
            <person name="Eichinger L."/>
            <person name="Gallinger C."/>
            <person name="Pawlowski J."/>
            <person name="Sierra R."/>
            <person name="Euteneuer U."/>
            <person name="Pillet L."/>
            <person name="Moustafa A."/>
            <person name="Platzer M."/>
            <person name="Groth M."/>
            <person name="Szafranski K."/>
            <person name="Schliwa M."/>
        </authorList>
    </citation>
    <scope>NUCLEOTIDE SEQUENCE [LARGE SCALE GENOMIC DNA]</scope>
</reference>
<gene>
    <name evidence="4" type="ORF">RFI_31001</name>
</gene>
<evidence type="ECO:0000256" key="2">
    <source>
        <dbReference type="SAM" id="Phobius"/>
    </source>
</evidence>
<protein>
    <recommendedName>
        <fullName evidence="3">RING-type domain-containing protein</fullName>
    </recommendedName>
</protein>
<dbReference type="GO" id="GO:0061630">
    <property type="term" value="F:ubiquitin protein ligase activity"/>
    <property type="evidence" value="ECO:0007669"/>
    <property type="project" value="InterPro"/>
</dbReference>